<dbReference type="AlphaFoldDB" id="A0A1M4YFL4"/>
<sequence length="260" mass="29217">MVKVLHVKLFDQGMNEAFQQLRSITLSGAEPLNKLVSFTGAHGLVTANQDPKFKKLLDSFHWNMPDGKPGVWVGKLKGRLQMQQIPGPNFFELVIRNTAADPQIKHFFCGGKEGVADELKAVCNSTYHNPNVTGTFCPPFRQMSHEEMVALGKAIDESGANLVWIGLSTPKQEMFAARLKQYTKVQFILCVGAAFDFHTGRVKYAPNWMLHAGLGWLYRTLKEPKRLAGRYAQIIPLFFYYNIKSLINSPTSKNNKTIQA</sequence>
<evidence type="ECO:0000256" key="2">
    <source>
        <dbReference type="ARBA" id="ARBA00022679"/>
    </source>
</evidence>
<proteinExistence type="predicted"/>
<accession>A0A1M4YFL4</accession>
<dbReference type="OrthoDB" id="9771846at2"/>
<dbReference type="Proteomes" id="UP000184368">
    <property type="component" value="Unassembled WGS sequence"/>
</dbReference>
<dbReference type="EMBL" id="FQUO01000004">
    <property type="protein sequence ID" value="SHF04256.1"/>
    <property type="molecule type" value="Genomic_DNA"/>
</dbReference>
<dbReference type="STRING" id="1302690.BUE76_15460"/>
<dbReference type="NCBIfam" id="TIGR00696">
    <property type="entry name" value="wecG_tagA_cpsF"/>
    <property type="match status" value="1"/>
</dbReference>
<dbReference type="CDD" id="cd06533">
    <property type="entry name" value="Glyco_transf_WecG_TagA"/>
    <property type="match status" value="1"/>
</dbReference>
<dbReference type="PANTHER" id="PTHR34136:SF1">
    <property type="entry name" value="UDP-N-ACETYL-D-MANNOSAMINURONIC ACID TRANSFERASE"/>
    <property type="match status" value="1"/>
</dbReference>
<reference evidence="3 4" key="1">
    <citation type="submission" date="2016-11" db="EMBL/GenBank/DDBJ databases">
        <authorList>
            <person name="Jaros S."/>
            <person name="Januszkiewicz K."/>
            <person name="Wedrychowicz H."/>
        </authorList>
    </citation>
    <scope>NUCLEOTIDE SEQUENCE [LARGE SCALE GENOMIC DNA]</scope>
    <source>
        <strain evidence="3 4">DSM 26897</strain>
    </source>
</reference>
<keyword evidence="1" id="KW-0328">Glycosyltransferase</keyword>
<evidence type="ECO:0000313" key="3">
    <source>
        <dbReference type="EMBL" id="SHF04256.1"/>
    </source>
</evidence>
<evidence type="ECO:0000313" key="4">
    <source>
        <dbReference type="Proteomes" id="UP000184368"/>
    </source>
</evidence>
<dbReference type="InterPro" id="IPR004629">
    <property type="entry name" value="WecG_TagA_CpsF"/>
</dbReference>
<organism evidence="3 4">
    <name type="scientific">Cnuella takakiae</name>
    <dbReference type="NCBI Taxonomy" id="1302690"/>
    <lineage>
        <taxon>Bacteria</taxon>
        <taxon>Pseudomonadati</taxon>
        <taxon>Bacteroidota</taxon>
        <taxon>Chitinophagia</taxon>
        <taxon>Chitinophagales</taxon>
        <taxon>Chitinophagaceae</taxon>
        <taxon>Cnuella</taxon>
    </lineage>
</organism>
<dbReference type="GO" id="GO:0016758">
    <property type="term" value="F:hexosyltransferase activity"/>
    <property type="evidence" value="ECO:0007669"/>
    <property type="project" value="TreeGrafter"/>
</dbReference>
<gene>
    <name evidence="3" type="ORF">SAMN05444008_104256</name>
</gene>
<dbReference type="Pfam" id="PF03808">
    <property type="entry name" value="Glyco_tran_WecG"/>
    <property type="match status" value="1"/>
</dbReference>
<dbReference type="PANTHER" id="PTHR34136">
    <property type="match status" value="1"/>
</dbReference>
<evidence type="ECO:0000256" key="1">
    <source>
        <dbReference type="ARBA" id="ARBA00022676"/>
    </source>
</evidence>
<protein>
    <submittedName>
        <fullName evidence="3">N-acetylglucosaminyldiphosphoundecaprenol N-acetyl-beta-D-mannosaminyltransferase</fullName>
    </submittedName>
</protein>
<name>A0A1M4YFL4_9BACT</name>
<keyword evidence="4" id="KW-1185">Reference proteome</keyword>
<keyword evidence="2 3" id="KW-0808">Transferase</keyword>